<keyword evidence="1" id="KW-0812">Transmembrane</keyword>
<organism evidence="2 3">
    <name type="scientific">Nelumbo nucifera</name>
    <name type="common">Sacred lotus</name>
    <dbReference type="NCBI Taxonomy" id="4432"/>
    <lineage>
        <taxon>Eukaryota</taxon>
        <taxon>Viridiplantae</taxon>
        <taxon>Streptophyta</taxon>
        <taxon>Embryophyta</taxon>
        <taxon>Tracheophyta</taxon>
        <taxon>Spermatophyta</taxon>
        <taxon>Magnoliopsida</taxon>
        <taxon>Proteales</taxon>
        <taxon>Nelumbonaceae</taxon>
        <taxon>Nelumbo</taxon>
    </lineage>
</organism>
<evidence type="ECO:0000313" key="3">
    <source>
        <dbReference type="Proteomes" id="UP000607653"/>
    </source>
</evidence>
<name>A0A822XJ99_NELNU</name>
<feature type="transmembrane region" description="Helical" evidence="1">
    <location>
        <begin position="143"/>
        <end position="162"/>
    </location>
</feature>
<keyword evidence="3" id="KW-1185">Reference proteome</keyword>
<dbReference type="Proteomes" id="UP000607653">
    <property type="component" value="Unassembled WGS sequence"/>
</dbReference>
<sequence>MPLQSSDGPSGHLKPEGSIVGAVDGFPDNFKLEGLNVEDVDSFLDQFKLKGSNHFKLEGSNIGATSTIGNSPTGESLNCCTINIYVNNNVQGISNSIVLGSEVTMRDPGAHLSFRGLNMNRGSSEQRALKKKNAEGEMKESKLGFVITLVSVAVGLLLMMLLL</sequence>
<protein>
    <submittedName>
        <fullName evidence="2">Uncharacterized protein</fullName>
    </submittedName>
</protein>
<evidence type="ECO:0000313" key="2">
    <source>
        <dbReference type="EMBL" id="DAD20082.1"/>
    </source>
</evidence>
<gene>
    <name evidence="2" type="ORF">HUJ06_021545</name>
</gene>
<reference evidence="2 3" key="1">
    <citation type="journal article" date="2020" name="Mol. Biol. Evol.">
        <title>Distinct Expression and Methylation Patterns for Genes with Different Fates following a Single Whole-Genome Duplication in Flowering Plants.</title>
        <authorList>
            <person name="Shi T."/>
            <person name="Rahmani R.S."/>
            <person name="Gugger P.F."/>
            <person name="Wang M."/>
            <person name="Li H."/>
            <person name="Zhang Y."/>
            <person name="Li Z."/>
            <person name="Wang Q."/>
            <person name="Van de Peer Y."/>
            <person name="Marchal K."/>
            <person name="Chen J."/>
        </authorList>
    </citation>
    <scope>NUCLEOTIDE SEQUENCE [LARGE SCALE GENOMIC DNA]</scope>
    <source>
        <tissue evidence="2">Leaf</tissue>
    </source>
</reference>
<keyword evidence="1" id="KW-1133">Transmembrane helix</keyword>
<proteinExistence type="predicted"/>
<dbReference type="EMBL" id="DUZY01000001">
    <property type="protein sequence ID" value="DAD20082.1"/>
    <property type="molecule type" value="Genomic_DNA"/>
</dbReference>
<keyword evidence="1" id="KW-0472">Membrane</keyword>
<comment type="caution">
    <text evidence="2">The sequence shown here is derived from an EMBL/GenBank/DDBJ whole genome shotgun (WGS) entry which is preliminary data.</text>
</comment>
<accession>A0A822XJ99</accession>
<dbReference type="AlphaFoldDB" id="A0A822XJ99"/>
<evidence type="ECO:0000256" key="1">
    <source>
        <dbReference type="SAM" id="Phobius"/>
    </source>
</evidence>